<dbReference type="Pfam" id="PF00282">
    <property type="entry name" value="Pyridoxal_deC"/>
    <property type="match status" value="1"/>
</dbReference>
<dbReference type="InterPro" id="IPR015424">
    <property type="entry name" value="PyrdxlP-dep_Trfase"/>
</dbReference>
<feature type="modified residue" description="N6-(pyridoxal phosphate)lysine" evidence="6">
    <location>
        <position position="286"/>
    </location>
</feature>
<evidence type="ECO:0000256" key="4">
    <source>
        <dbReference type="ARBA" id="ARBA00022898"/>
    </source>
</evidence>
<sequence length="450" mass="47898">MQATHIWGDERRVTEAAVKIASARISSPSDPKTTARPISALRADAGTTITPAGIGVDQAFSVFQDVIAPATRAQDDPLNLAYIAAAPTRAALAFDAVVSSFNIFGGTWEAGAGAIFAENEALAWLVSLLGWPEDAGGCFVSGGTSGNLSALVTARHTALTRRGSRPEGGWKIACTSGAHSSILADARVMDVEVVEVPEGDRGQLTGAALRAAIADEPGVFAVVASAGTTNAGIIDDLSDVADVCEEHGIWLHVDGAYGGAGLAAPSARARFTGIERADSFIVDPHKWLFAPYDCCALLYRDPDLARAAHSQHASYLDRIDREAWNPTDLAVHLSRRVRGLPFWFSLAVHGTDRYAAAVEQTLTTTRAVADAIRESTTLRLLMEPDLSVLLFDRPGWTRDDYYAWSDELSRAGRILCVPTSWRGETVLRLAFVNPATDPAAVIDILTTTTS</sequence>
<dbReference type="InterPro" id="IPR015422">
    <property type="entry name" value="PyrdxlP-dep_Trfase_small"/>
</dbReference>
<dbReference type="GO" id="GO:0030170">
    <property type="term" value="F:pyridoxal phosphate binding"/>
    <property type="evidence" value="ECO:0007669"/>
    <property type="project" value="InterPro"/>
</dbReference>
<evidence type="ECO:0000313" key="8">
    <source>
        <dbReference type="EMBL" id="NYD32045.1"/>
    </source>
</evidence>
<keyword evidence="3" id="KW-0210">Decarboxylase</keyword>
<evidence type="ECO:0000256" key="7">
    <source>
        <dbReference type="RuleBase" id="RU000382"/>
    </source>
</evidence>
<dbReference type="Proteomes" id="UP000582231">
    <property type="component" value="Unassembled WGS sequence"/>
</dbReference>
<name>A0A852RLZ3_9ACTN</name>
<proteinExistence type="inferred from homology"/>
<dbReference type="GO" id="GO:0004058">
    <property type="term" value="F:aromatic-L-amino-acid decarboxylase activity"/>
    <property type="evidence" value="ECO:0007669"/>
    <property type="project" value="UniProtKB-ARBA"/>
</dbReference>
<dbReference type="PANTHER" id="PTHR11999:SF70">
    <property type="entry name" value="MIP05841P"/>
    <property type="match status" value="1"/>
</dbReference>
<evidence type="ECO:0000256" key="3">
    <source>
        <dbReference type="ARBA" id="ARBA00022793"/>
    </source>
</evidence>
<evidence type="ECO:0000256" key="6">
    <source>
        <dbReference type="PIRSR" id="PIRSR602129-50"/>
    </source>
</evidence>
<dbReference type="GO" id="GO:0019752">
    <property type="term" value="P:carboxylic acid metabolic process"/>
    <property type="evidence" value="ECO:0007669"/>
    <property type="project" value="InterPro"/>
</dbReference>
<dbReference type="RefSeq" id="WP_179728273.1">
    <property type="nucleotide sequence ID" value="NZ_BAABEF010000001.1"/>
</dbReference>
<dbReference type="AlphaFoldDB" id="A0A852RLZ3"/>
<comment type="similarity">
    <text evidence="2 7">Belongs to the group II decarboxylase family.</text>
</comment>
<evidence type="ECO:0000256" key="5">
    <source>
        <dbReference type="ARBA" id="ARBA00023239"/>
    </source>
</evidence>
<keyword evidence="5 7" id="KW-0456">Lyase</keyword>
<protein>
    <submittedName>
        <fullName evidence="8">Glutamate/tyrosine decarboxylase-like PLP-dependent enzyme</fullName>
    </submittedName>
</protein>
<comment type="cofactor">
    <cofactor evidence="1 6 7">
        <name>pyridoxal 5'-phosphate</name>
        <dbReference type="ChEBI" id="CHEBI:597326"/>
    </cofactor>
</comment>
<dbReference type="InterPro" id="IPR010977">
    <property type="entry name" value="Aromatic_deC"/>
</dbReference>
<dbReference type="EMBL" id="JACCBF010000001">
    <property type="protein sequence ID" value="NYD32045.1"/>
    <property type="molecule type" value="Genomic_DNA"/>
</dbReference>
<accession>A0A852RLZ3</accession>
<evidence type="ECO:0000313" key="9">
    <source>
        <dbReference type="Proteomes" id="UP000582231"/>
    </source>
</evidence>
<keyword evidence="4 6" id="KW-0663">Pyridoxal phosphate</keyword>
<dbReference type="PROSITE" id="PS00392">
    <property type="entry name" value="DDC_GAD_HDC_YDC"/>
    <property type="match status" value="1"/>
</dbReference>
<evidence type="ECO:0000256" key="1">
    <source>
        <dbReference type="ARBA" id="ARBA00001933"/>
    </source>
</evidence>
<organism evidence="8 9">
    <name type="scientific">Nocardioides kongjuensis</name>
    <dbReference type="NCBI Taxonomy" id="349522"/>
    <lineage>
        <taxon>Bacteria</taxon>
        <taxon>Bacillati</taxon>
        <taxon>Actinomycetota</taxon>
        <taxon>Actinomycetes</taxon>
        <taxon>Propionibacteriales</taxon>
        <taxon>Nocardioidaceae</taxon>
        <taxon>Nocardioides</taxon>
    </lineage>
</organism>
<dbReference type="InterPro" id="IPR021115">
    <property type="entry name" value="Pyridoxal-P_BS"/>
</dbReference>
<dbReference type="SUPFAM" id="SSF53383">
    <property type="entry name" value="PLP-dependent transferases"/>
    <property type="match status" value="1"/>
</dbReference>
<comment type="caution">
    <text evidence="8">The sequence shown here is derived from an EMBL/GenBank/DDBJ whole genome shotgun (WGS) entry which is preliminary data.</text>
</comment>
<evidence type="ECO:0000256" key="2">
    <source>
        <dbReference type="ARBA" id="ARBA00009533"/>
    </source>
</evidence>
<dbReference type="Gene3D" id="3.90.1150.10">
    <property type="entry name" value="Aspartate Aminotransferase, domain 1"/>
    <property type="match status" value="1"/>
</dbReference>
<gene>
    <name evidence="8" type="ORF">BJ958_003591</name>
</gene>
<keyword evidence="9" id="KW-1185">Reference proteome</keyword>
<dbReference type="InterPro" id="IPR002129">
    <property type="entry name" value="PyrdxlP-dep_de-COase"/>
</dbReference>
<reference evidence="8 9" key="1">
    <citation type="submission" date="2020-07" db="EMBL/GenBank/DDBJ databases">
        <title>Sequencing the genomes of 1000 actinobacteria strains.</title>
        <authorList>
            <person name="Klenk H.-P."/>
        </authorList>
    </citation>
    <scope>NUCLEOTIDE SEQUENCE [LARGE SCALE GENOMIC DNA]</scope>
    <source>
        <strain evidence="8 9">DSM 19082</strain>
    </source>
</reference>
<dbReference type="PANTHER" id="PTHR11999">
    <property type="entry name" value="GROUP II PYRIDOXAL-5-PHOSPHATE DECARBOXYLASE"/>
    <property type="match status" value="1"/>
</dbReference>
<dbReference type="Gene3D" id="3.40.640.10">
    <property type="entry name" value="Type I PLP-dependent aspartate aminotransferase-like (Major domain)"/>
    <property type="match status" value="1"/>
</dbReference>
<dbReference type="InterPro" id="IPR015421">
    <property type="entry name" value="PyrdxlP-dep_Trfase_major"/>
</dbReference>